<proteinExistence type="predicted"/>
<feature type="domain" description="Glycosyltransferase subfamily 4-like N-terminal" evidence="1">
    <location>
        <begin position="45"/>
        <end position="167"/>
    </location>
</feature>
<keyword evidence="2" id="KW-0808">Transferase</keyword>
<dbReference type="InterPro" id="IPR028098">
    <property type="entry name" value="Glyco_trans_4-like_N"/>
</dbReference>
<reference evidence="2 3" key="1">
    <citation type="submission" date="2019-04" db="EMBL/GenBank/DDBJ databases">
        <title>Phreatobacter aquaticus sp. nov.</title>
        <authorList>
            <person name="Choi A."/>
        </authorList>
    </citation>
    <scope>NUCLEOTIDE SEQUENCE [LARGE SCALE GENOMIC DNA]</scope>
    <source>
        <strain evidence="2 3">KCTC 52518</strain>
    </source>
</reference>
<name>A0A4D7B4N9_9HYPH</name>
<dbReference type="Pfam" id="PF13477">
    <property type="entry name" value="Glyco_trans_4_2"/>
    <property type="match status" value="1"/>
</dbReference>
<organism evidence="2 3">
    <name type="scientific">Phreatobacter stygius</name>
    <dbReference type="NCBI Taxonomy" id="1940610"/>
    <lineage>
        <taxon>Bacteria</taxon>
        <taxon>Pseudomonadati</taxon>
        <taxon>Pseudomonadota</taxon>
        <taxon>Alphaproteobacteria</taxon>
        <taxon>Hyphomicrobiales</taxon>
        <taxon>Phreatobacteraceae</taxon>
        <taxon>Phreatobacter</taxon>
    </lineage>
</organism>
<dbReference type="Proteomes" id="UP000298781">
    <property type="component" value="Chromosome"/>
</dbReference>
<dbReference type="GO" id="GO:0016757">
    <property type="term" value="F:glycosyltransferase activity"/>
    <property type="evidence" value="ECO:0007669"/>
    <property type="project" value="UniProtKB-ARBA"/>
</dbReference>
<evidence type="ECO:0000313" key="2">
    <source>
        <dbReference type="EMBL" id="QCI63162.1"/>
    </source>
</evidence>
<dbReference type="KEGG" id="pstg:E8M01_02260"/>
<evidence type="ECO:0000259" key="1">
    <source>
        <dbReference type="Pfam" id="PF13477"/>
    </source>
</evidence>
<accession>A0A4D7B4N9</accession>
<sequence length="418" mass="42922">MPANRRFVSLAEDKGKEHGEGVARWNLSTGGGGLGFRDAAMSAPRILVIINEDWFFRSHFLPWGVAARAAGFDVTLLAARGPASERIEAEGIHVVAAKAARAGLAPKNLVPAARQAIGLIDPGRPTIVHAFGLHGMAIAALARTLSGRFPTVVSVTGLGFLAANGRKLAAGALAFAARAALDGPATVWLTENPSDGPAMGLSRAIKAGRVVQLGGAGVDVTAFSPRAPLARPPMKLALVARMIRSKGVDLAVAAVAQARGQGLDVTLTLIGAGDPRNPRAYTADELAGFAATPGVTMLGARDDVARILAEHHAFILPSRGGEGLPKALLEAAAGGLPAVVTDVPGCREFVRDGETGLVVRADDVAALAEALRRLASADVDAMGLKARARVVDGYSVETVAETVVAAYRRLVAKAGGRG</sequence>
<dbReference type="OrthoDB" id="9790710at2"/>
<dbReference type="PANTHER" id="PTHR12526">
    <property type="entry name" value="GLYCOSYLTRANSFERASE"/>
    <property type="match status" value="1"/>
</dbReference>
<gene>
    <name evidence="2" type="ORF">E8M01_02260</name>
</gene>
<keyword evidence="3" id="KW-1185">Reference proteome</keyword>
<protein>
    <submittedName>
        <fullName evidence="2">Glycosyltransferase family 4 protein</fullName>
    </submittedName>
</protein>
<dbReference type="PANTHER" id="PTHR12526:SF636">
    <property type="entry name" value="BLL3647 PROTEIN"/>
    <property type="match status" value="1"/>
</dbReference>
<dbReference type="SUPFAM" id="SSF53756">
    <property type="entry name" value="UDP-Glycosyltransferase/glycogen phosphorylase"/>
    <property type="match status" value="1"/>
</dbReference>
<dbReference type="Gene3D" id="3.40.50.2000">
    <property type="entry name" value="Glycogen Phosphorylase B"/>
    <property type="match status" value="2"/>
</dbReference>
<dbReference type="AlphaFoldDB" id="A0A4D7B4N9"/>
<evidence type="ECO:0000313" key="3">
    <source>
        <dbReference type="Proteomes" id="UP000298781"/>
    </source>
</evidence>
<dbReference type="EMBL" id="CP039690">
    <property type="protein sequence ID" value="QCI63162.1"/>
    <property type="molecule type" value="Genomic_DNA"/>
</dbReference>
<dbReference type="Pfam" id="PF13692">
    <property type="entry name" value="Glyco_trans_1_4"/>
    <property type="match status" value="1"/>
</dbReference>